<dbReference type="RefSeq" id="XP_052128254.1">
    <property type="nucleotide sequence ID" value="XM_052272294.1"/>
</dbReference>
<comment type="catalytic activity">
    <reaction evidence="16">
        <text>L-aspartate(out) = L-aspartate(in)</text>
        <dbReference type="Rhea" id="RHEA:66332"/>
        <dbReference type="ChEBI" id="CHEBI:29991"/>
    </reaction>
    <physiologicalReaction direction="left-to-right" evidence="16">
        <dbReference type="Rhea" id="RHEA:66333"/>
    </physiologicalReaction>
</comment>
<dbReference type="GO" id="GO:0030672">
    <property type="term" value="C:synaptic vesicle membrane"/>
    <property type="evidence" value="ECO:0007669"/>
    <property type="project" value="UniProtKB-SubCell"/>
</dbReference>
<evidence type="ECO:0000313" key="30">
    <source>
        <dbReference type="RefSeq" id="XP_026280567.1"/>
    </source>
</evidence>
<evidence type="ECO:0000256" key="4">
    <source>
        <dbReference type="ARBA" id="ARBA00004656"/>
    </source>
</evidence>
<keyword evidence="9 27" id="KW-1133">Transmembrane helix</keyword>
<evidence type="ECO:0000256" key="24">
    <source>
        <dbReference type="ARBA" id="ARBA00081195"/>
    </source>
</evidence>
<keyword evidence="7 27" id="KW-0812">Transmembrane</keyword>
<feature type="transmembrane region" description="Helical" evidence="27">
    <location>
        <begin position="349"/>
        <end position="368"/>
    </location>
</feature>
<comment type="subcellular location">
    <subcellularLocation>
        <location evidence="2">Basolateral cell membrane</location>
        <topology evidence="2">Multi-pass membrane protein</topology>
    </subcellularLocation>
    <subcellularLocation>
        <location evidence="3">Cytoplasmic vesicle</location>
        <location evidence="3">Secretory vesicle membrane</location>
        <topology evidence="3">Multi-pass membrane protein</topology>
    </subcellularLocation>
    <subcellularLocation>
        <location evidence="1">Cytoplasmic vesicle</location>
        <location evidence="1">Secretory vesicle</location>
        <location evidence="1">Synaptic vesicle membrane</location>
    </subcellularLocation>
    <subcellularLocation>
        <location evidence="4">Lysosome membrane</location>
    </subcellularLocation>
</comment>
<dbReference type="Proteomes" id="UP000504606">
    <property type="component" value="Unplaced"/>
</dbReference>
<evidence type="ECO:0000256" key="9">
    <source>
        <dbReference type="ARBA" id="ARBA00022989"/>
    </source>
</evidence>
<dbReference type="GeneID" id="113207985"/>
<evidence type="ECO:0000256" key="3">
    <source>
        <dbReference type="ARBA" id="ARBA00004638"/>
    </source>
</evidence>
<keyword evidence="11 27" id="KW-0472">Membrane</keyword>
<dbReference type="GO" id="GO:0016323">
    <property type="term" value="C:basolateral plasma membrane"/>
    <property type="evidence" value="ECO:0007669"/>
    <property type="project" value="UniProtKB-SubCell"/>
</dbReference>
<feature type="transmembrane region" description="Helical" evidence="27">
    <location>
        <begin position="141"/>
        <end position="162"/>
    </location>
</feature>
<evidence type="ECO:0000256" key="21">
    <source>
        <dbReference type="ARBA" id="ARBA00056891"/>
    </source>
</evidence>
<evidence type="ECO:0000256" key="5">
    <source>
        <dbReference type="ARBA" id="ARBA00022448"/>
    </source>
</evidence>
<dbReference type="GO" id="GO:0046942">
    <property type="term" value="P:carboxylic acid transport"/>
    <property type="evidence" value="ECO:0007669"/>
    <property type="project" value="UniProtKB-ARBA"/>
</dbReference>
<feature type="transmembrane region" description="Helical" evidence="27">
    <location>
        <begin position="406"/>
        <end position="427"/>
    </location>
</feature>
<feature type="region of interest" description="Disordered" evidence="26">
    <location>
        <begin position="53"/>
        <end position="76"/>
    </location>
</feature>
<keyword evidence="12" id="KW-0325">Glycoprotein</keyword>
<dbReference type="Gene3D" id="1.20.1250.20">
    <property type="entry name" value="MFS general substrate transporter like domains"/>
    <property type="match status" value="1"/>
</dbReference>
<feature type="transmembrane region" description="Helical" evidence="27">
    <location>
        <begin position="6"/>
        <end position="26"/>
    </location>
</feature>
<evidence type="ECO:0000256" key="27">
    <source>
        <dbReference type="SAM" id="Phobius"/>
    </source>
</evidence>
<keyword evidence="29" id="KW-1185">Reference proteome</keyword>
<gene>
    <name evidence="30 31" type="primary">LOC113207985</name>
</gene>
<evidence type="ECO:0000313" key="29">
    <source>
        <dbReference type="Proteomes" id="UP000504606"/>
    </source>
</evidence>
<evidence type="ECO:0000256" key="8">
    <source>
        <dbReference type="ARBA" id="ARBA00022847"/>
    </source>
</evidence>
<evidence type="ECO:0000256" key="12">
    <source>
        <dbReference type="ARBA" id="ARBA00023180"/>
    </source>
</evidence>
<dbReference type="InterPro" id="IPR020846">
    <property type="entry name" value="MFS_dom"/>
</dbReference>
<dbReference type="Pfam" id="PF07690">
    <property type="entry name" value="MFS_1"/>
    <property type="match status" value="1"/>
</dbReference>
<sequence length="489" mass="52429">MVPARYVFAVLGSIGFAIIYGLKVNLSVAIVAMVNHTALAALAQGGADRAGAADSPAAPACSSDPGSPTESLEDGPFEWSETTQGYILASYFWGYMVTQIPGGRMAELLSAKWVMFAAVLVNAVCTLLTPPAAALHAGALLAMRIGEGLGAGLTFPAMHVMISKWAPPDERSVLSSVIYAGTALGTVVSMLLSGVLAGALGWASVFYVMGGLSLAWCVLWLLLVADSPAQQRGISAAERAYIEEALGHSPGQQRARREAPPPVPWRSVWTSGPFWAILVAHFCSNFGWYMLLIELPTYMRHILRFSIKENAGLSALPFLLMWFFSMFLGRLWEWSTKRGSLSTSSSRKISTVIASIVPALCLIGVSFVGCDRPFVVVLMSVAVMSVGGMFSGFLSNHIDIAPNFAGTLMAITNTFATIPGFVVPVFVGQVTNGNQTMSAWRTIFLTTVGLFICEAVVYVFLGSGEEQSWNNIKKSEEKLKEERINAENA</sequence>
<name>A0A6J1SHU8_FRAOC</name>
<dbReference type="OrthoDB" id="2985014at2759"/>
<feature type="transmembrane region" description="Helical" evidence="27">
    <location>
        <begin position="113"/>
        <end position="135"/>
    </location>
</feature>
<dbReference type="KEGG" id="foc:113207985"/>
<proteinExistence type="predicted"/>
<dbReference type="AlphaFoldDB" id="A0A6J1SHU8"/>
<evidence type="ECO:0000313" key="31">
    <source>
        <dbReference type="RefSeq" id="XP_052128254.1"/>
    </source>
</evidence>
<dbReference type="FunFam" id="1.20.1250.20:FF:000003">
    <property type="entry name" value="Solute carrier family 17 member 3"/>
    <property type="match status" value="1"/>
</dbReference>
<dbReference type="GO" id="GO:0015293">
    <property type="term" value="F:symporter activity"/>
    <property type="evidence" value="ECO:0007669"/>
    <property type="project" value="UniProtKB-KW"/>
</dbReference>
<feature type="transmembrane region" description="Helical" evidence="27">
    <location>
        <begin position="205"/>
        <end position="225"/>
    </location>
</feature>
<comment type="catalytic activity">
    <reaction evidence="17">
        <text>N-acetylneuraminate(in) + H(+)(in) = N-acetylneuraminate(out) + H(+)(out)</text>
        <dbReference type="Rhea" id="RHEA:28987"/>
        <dbReference type="ChEBI" id="CHEBI:15378"/>
        <dbReference type="ChEBI" id="CHEBI:35418"/>
    </reaction>
    <physiologicalReaction direction="right-to-left" evidence="17">
        <dbReference type="Rhea" id="RHEA:28989"/>
    </physiologicalReaction>
</comment>
<evidence type="ECO:0000256" key="19">
    <source>
        <dbReference type="ARBA" id="ARBA00051447"/>
    </source>
</evidence>
<evidence type="ECO:0000256" key="25">
    <source>
        <dbReference type="ARBA" id="ARBA00081925"/>
    </source>
</evidence>
<keyword evidence="14" id="KW-0968">Cytoplasmic vesicle</keyword>
<dbReference type="InterPro" id="IPR011701">
    <property type="entry name" value="MFS"/>
</dbReference>
<comment type="catalytic activity">
    <reaction evidence="20">
        <text>D-glucuronate(out) + H(+)(out) = D-glucuronate(in) + H(+)(in)</text>
        <dbReference type="Rhea" id="RHEA:72591"/>
        <dbReference type="ChEBI" id="CHEBI:15378"/>
        <dbReference type="ChEBI" id="CHEBI:58720"/>
    </reaction>
    <physiologicalReaction direction="left-to-right" evidence="20">
        <dbReference type="Rhea" id="RHEA:72592"/>
    </physiologicalReaction>
</comment>
<evidence type="ECO:0000256" key="14">
    <source>
        <dbReference type="ARBA" id="ARBA00023329"/>
    </source>
</evidence>
<evidence type="ECO:0000256" key="1">
    <source>
        <dbReference type="ARBA" id="ARBA00004432"/>
    </source>
</evidence>
<feature type="transmembrane region" description="Helical" evidence="27">
    <location>
        <begin position="174"/>
        <end position="199"/>
    </location>
</feature>
<dbReference type="FunFam" id="1.20.1250.20:FF:000067">
    <property type="entry name" value="sialin isoform X2"/>
    <property type="match status" value="1"/>
</dbReference>
<feature type="transmembrane region" description="Helical" evidence="27">
    <location>
        <begin position="439"/>
        <end position="461"/>
    </location>
</feature>
<evidence type="ECO:0000256" key="26">
    <source>
        <dbReference type="SAM" id="MobiDB-lite"/>
    </source>
</evidence>
<evidence type="ECO:0000256" key="18">
    <source>
        <dbReference type="ARBA" id="ARBA00051403"/>
    </source>
</evidence>
<comment type="catalytic activity">
    <reaction evidence="19">
        <text>L-glutamate(out) = L-glutamate(in)</text>
        <dbReference type="Rhea" id="RHEA:66336"/>
        <dbReference type="ChEBI" id="CHEBI:29985"/>
    </reaction>
    <physiologicalReaction direction="left-to-right" evidence="19">
        <dbReference type="Rhea" id="RHEA:66337"/>
    </physiologicalReaction>
</comment>
<keyword evidence="6" id="KW-1003">Cell membrane</keyword>
<feature type="transmembrane region" description="Helical" evidence="27">
    <location>
        <begin position="374"/>
        <end position="394"/>
    </location>
</feature>
<keyword evidence="13" id="KW-0458">Lysosome</keyword>
<evidence type="ECO:0000256" key="6">
    <source>
        <dbReference type="ARBA" id="ARBA00022475"/>
    </source>
</evidence>
<dbReference type="PROSITE" id="PS50850">
    <property type="entry name" value="MFS"/>
    <property type="match status" value="1"/>
</dbReference>
<evidence type="ECO:0000256" key="10">
    <source>
        <dbReference type="ARBA" id="ARBA00023018"/>
    </source>
</evidence>
<reference evidence="30 31" key="1">
    <citation type="submission" date="2025-04" db="UniProtKB">
        <authorList>
            <consortium name="RefSeq"/>
        </authorList>
    </citation>
    <scope>IDENTIFICATION</scope>
    <source>
        <tissue evidence="30 31">Whole organism</tissue>
    </source>
</reference>
<dbReference type="GO" id="GO:0006820">
    <property type="term" value="P:monoatomic anion transport"/>
    <property type="evidence" value="ECO:0007669"/>
    <property type="project" value="TreeGrafter"/>
</dbReference>
<evidence type="ECO:0000256" key="7">
    <source>
        <dbReference type="ARBA" id="ARBA00022692"/>
    </source>
</evidence>
<feature type="compositionally biased region" description="Low complexity" evidence="26">
    <location>
        <begin position="53"/>
        <end position="68"/>
    </location>
</feature>
<protein>
    <recommendedName>
        <fullName evidence="22">Sialin</fullName>
    </recommendedName>
    <alternativeName>
        <fullName evidence="25">H(+)/nitrate cotransporter</fullName>
    </alternativeName>
    <alternativeName>
        <fullName evidence="23">H(+)/sialic acid cotransporter</fullName>
    </alternativeName>
    <alternativeName>
        <fullName evidence="24">Vesicular excitatory amino acid transporter</fullName>
    </alternativeName>
</protein>
<comment type="catalytic activity">
    <reaction evidence="15">
        <text>2 nitrate(out) + H(+)(out) = 2 nitrate(in) + H(+)(in)</text>
        <dbReference type="Rhea" id="RHEA:71539"/>
        <dbReference type="ChEBI" id="CHEBI:15378"/>
        <dbReference type="ChEBI" id="CHEBI:17632"/>
    </reaction>
    <physiologicalReaction direction="left-to-right" evidence="15">
        <dbReference type="Rhea" id="RHEA:71540"/>
    </physiologicalReaction>
</comment>
<dbReference type="InterPro" id="IPR050382">
    <property type="entry name" value="MFS_Na/Anion_cotransporter"/>
</dbReference>
<accession>A0A6J1SHU8</accession>
<comment type="catalytic activity">
    <reaction evidence="18">
        <text>N-acetyl-L-aspartyl-L-glutamate(out) = N-acetyl-L-aspartyl-L-glutamate(in)</text>
        <dbReference type="Rhea" id="RHEA:72599"/>
        <dbReference type="ChEBI" id="CHEBI:76931"/>
    </reaction>
    <physiologicalReaction direction="left-to-right" evidence="18">
        <dbReference type="Rhea" id="RHEA:72600"/>
    </physiologicalReaction>
</comment>
<keyword evidence="8" id="KW-0769">Symport</keyword>
<dbReference type="PANTHER" id="PTHR11662">
    <property type="entry name" value="SOLUTE CARRIER FAMILY 17"/>
    <property type="match status" value="1"/>
</dbReference>
<comment type="function">
    <text evidence="21">Receptor for CM101, a polysaccharide produced by group B Streptococcus with antipathoangiogenic properties.</text>
</comment>
<dbReference type="InterPro" id="IPR036259">
    <property type="entry name" value="MFS_trans_sf"/>
</dbReference>
<keyword evidence="5" id="KW-0813">Transport</keyword>
<feature type="domain" description="Major facilitator superfamily (MFS) profile" evidence="28">
    <location>
        <begin position="24"/>
        <end position="466"/>
    </location>
</feature>
<evidence type="ECO:0000259" key="28">
    <source>
        <dbReference type="PROSITE" id="PS50850"/>
    </source>
</evidence>
<dbReference type="PANTHER" id="PTHR11662:SF457">
    <property type="entry name" value="MAJOR FACILITATOR SUPERFAMILY TRANSPORTER 3"/>
    <property type="match status" value="1"/>
</dbReference>
<dbReference type="CDD" id="cd17318">
    <property type="entry name" value="MFS_SLC17"/>
    <property type="match status" value="1"/>
</dbReference>
<evidence type="ECO:0000256" key="16">
    <source>
        <dbReference type="ARBA" id="ARBA00050554"/>
    </source>
</evidence>
<feature type="transmembrane region" description="Helical" evidence="27">
    <location>
        <begin position="311"/>
        <end position="328"/>
    </location>
</feature>
<evidence type="ECO:0000256" key="11">
    <source>
        <dbReference type="ARBA" id="ARBA00023136"/>
    </source>
</evidence>
<evidence type="ECO:0000256" key="20">
    <source>
        <dbReference type="ARBA" id="ARBA00051612"/>
    </source>
</evidence>
<dbReference type="GO" id="GO:0005765">
    <property type="term" value="C:lysosomal membrane"/>
    <property type="evidence" value="ECO:0007669"/>
    <property type="project" value="UniProtKB-SubCell"/>
</dbReference>
<evidence type="ECO:0000256" key="23">
    <source>
        <dbReference type="ARBA" id="ARBA00080244"/>
    </source>
</evidence>
<evidence type="ECO:0000256" key="22">
    <source>
        <dbReference type="ARBA" id="ARBA00069713"/>
    </source>
</evidence>
<keyword evidence="10" id="KW-0770">Synapse</keyword>
<dbReference type="CTD" id="33292"/>
<feature type="transmembrane region" description="Helical" evidence="27">
    <location>
        <begin position="274"/>
        <end position="291"/>
    </location>
</feature>
<evidence type="ECO:0000256" key="15">
    <source>
        <dbReference type="ARBA" id="ARBA00050101"/>
    </source>
</evidence>
<dbReference type="RefSeq" id="XP_026280567.1">
    <property type="nucleotide sequence ID" value="XM_026424782.2"/>
</dbReference>
<evidence type="ECO:0000256" key="17">
    <source>
        <dbReference type="ARBA" id="ARBA00050625"/>
    </source>
</evidence>
<evidence type="ECO:0000256" key="2">
    <source>
        <dbReference type="ARBA" id="ARBA00004554"/>
    </source>
</evidence>
<dbReference type="SUPFAM" id="SSF103473">
    <property type="entry name" value="MFS general substrate transporter"/>
    <property type="match status" value="1"/>
</dbReference>
<organism evidence="29 30">
    <name type="scientific">Frankliniella occidentalis</name>
    <name type="common">Western flower thrips</name>
    <name type="synonym">Euthrips occidentalis</name>
    <dbReference type="NCBI Taxonomy" id="133901"/>
    <lineage>
        <taxon>Eukaryota</taxon>
        <taxon>Metazoa</taxon>
        <taxon>Ecdysozoa</taxon>
        <taxon>Arthropoda</taxon>
        <taxon>Hexapoda</taxon>
        <taxon>Insecta</taxon>
        <taxon>Pterygota</taxon>
        <taxon>Neoptera</taxon>
        <taxon>Paraneoptera</taxon>
        <taxon>Thysanoptera</taxon>
        <taxon>Terebrantia</taxon>
        <taxon>Thripoidea</taxon>
        <taxon>Thripidae</taxon>
        <taxon>Frankliniella</taxon>
    </lineage>
</organism>
<evidence type="ECO:0000256" key="13">
    <source>
        <dbReference type="ARBA" id="ARBA00023228"/>
    </source>
</evidence>